<dbReference type="AlphaFoldDB" id="A0AAV0Z9I9"/>
<keyword evidence="2" id="KW-1185">Reference proteome</keyword>
<evidence type="ECO:0000313" key="2">
    <source>
        <dbReference type="Proteomes" id="UP001157006"/>
    </source>
</evidence>
<protein>
    <submittedName>
        <fullName evidence="1">Uncharacterized protein</fullName>
    </submittedName>
</protein>
<dbReference type="Proteomes" id="UP001157006">
    <property type="component" value="Chromosome 1S"/>
</dbReference>
<sequence length="275" mass="31845">MIDRVVTNQTWLNNYTKAEVHFPLKGKFDHTLVVLTISMTWLEGKLFRCFRMWQSFPNFNENLKNAWNTPKHGTPMYIVAEKTKSLKSIINEINQQVFKNIHVADFEARKYLENCQDDLKKDPLNHLLIANELQARTIAIGRHKAHNEFISHKDNQDWITDEDVNTTLFRTSIRKRNNINIICSITSSKGDSISNPTEVIQEFISLYKNLLGTSMDNNIKVKVSVLEHGNKVSQDQQDYLTRPYMADEVKQVVFSISGEKSLGPDGYNSYFLQDN</sequence>
<accession>A0AAV0Z9I9</accession>
<proteinExistence type="predicted"/>
<organism evidence="1 2">
    <name type="scientific">Vicia faba</name>
    <name type="common">Broad bean</name>
    <name type="synonym">Faba vulgaris</name>
    <dbReference type="NCBI Taxonomy" id="3906"/>
    <lineage>
        <taxon>Eukaryota</taxon>
        <taxon>Viridiplantae</taxon>
        <taxon>Streptophyta</taxon>
        <taxon>Embryophyta</taxon>
        <taxon>Tracheophyta</taxon>
        <taxon>Spermatophyta</taxon>
        <taxon>Magnoliopsida</taxon>
        <taxon>eudicotyledons</taxon>
        <taxon>Gunneridae</taxon>
        <taxon>Pentapetalae</taxon>
        <taxon>rosids</taxon>
        <taxon>fabids</taxon>
        <taxon>Fabales</taxon>
        <taxon>Fabaceae</taxon>
        <taxon>Papilionoideae</taxon>
        <taxon>50 kb inversion clade</taxon>
        <taxon>NPAAA clade</taxon>
        <taxon>Hologalegina</taxon>
        <taxon>IRL clade</taxon>
        <taxon>Fabeae</taxon>
        <taxon>Vicia</taxon>
    </lineage>
</organism>
<reference evidence="1 2" key="1">
    <citation type="submission" date="2023-01" db="EMBL/GenBank/DDBJ databases">
        <authorList>
            <person name="Kreplak J."/>
        </authorList>
    </citation>
    <scope>NUCLEOTIDE SEQUENCE [LARGE SCALE GENOMIC DNA]</scope>
</reference>
<name>A0AAV0Z9I9_VICFA</name>
<evidence type="ECO:0000313" key="1">
    <source>
        <dbReference type="EMBL" id="CAI8594442.1"/>
    </source>
</evidence>
<dbReference type="EMBL" id="OX451735">
    <property type="protein sequence ID" value="CAI8594442.1"/>
    <property type="molecule type" value="Genomic_DNA"/>
</dbReference>
<gene>
    <name evidence="1" type="ORF">VFH_I141680</name>
</gene>